<protein>
    <submittedName>
        <fullName evidence="6">Ferredoxin thioredoxin reductase alpha chain</fullName>
    </submittedName>
</protein>
<dbReference type="GO" id="GO:0015979">
    <property type="term" value="P:photosynthesis"/>
    <property type="evidence" value="ECO:0007669"/>
    <property type="project" value="InterPro"/>
</dbReference>
<evidence type="ECO:0000313" key="6">
    <source>
        <dbReference type="EMBL" id="ACK65073.1"/>
    </source>
</evidence>
<dbReference type="PANTHER" id="PTHR46937">
    <property type="entry name" value="FERREDOXIN-THIOREDOXIN REDUCTASE, VARIABLE CHAIN"/>
    <property type="match status" value="1"/>
</dbReference>
<comment type="subunit">
    <text evidence="2">Heterodimer of subunit A (variable subunit) and subunit B (catalytic subunit). Heterodimeric FTR forms a complex with ferredoxin and thioredoxin.</text>
</comment>
<dbReference type="InterPro" id="IPR044166">
    <property type="entry name" value="FTRV"/>
</dbReference>
<feature type="domain" description="Ferredoxin thioredoxin reductase alpha chain" evidence="5">
    <location>
        <begin position="3"/>
        <end position="69"/>
    </location>
</feature>
<dbReference type="InterPro" id="IPR008990">
    <property type="entry name" value="Elect_transpt_acc-like_dom_sf"/>
</dbReference>
<proteinExistence type="inferred from homology"/>
<dbReference type="Proteomes" id="UP000008204">
    <property type="component" value="Chromosome"/>
</dbReference>
<organism evidence="6 7">
    <name type="scientific">Rippkaea orientalis (strain PCC 8801 / RF-1)</name>
    <name type="common">Cyanothece sp. (strain PCC 8801)</name>
    <dbReference type="NCBI Taxonomy" id="41431"/>
    <lineage>
        <taxon>Bacteria</taxon>
        <taxon>Bacillati</taxon>
        <taxon>Cyanobacteriota</taxon>
        <taxon>Cyanophyceae</taxon>
        <taxon>Oscillatoriophycideae</taxon>
        <taxon>Chroococcales</taxon>
        <taxon>Aphanothecaceae</taxon>
        <taxon>Rippkaea</taxon>
        <taxon>Rippkaea orientalis</taxon>
    </lineage>
</organism>
<sequence>MKVGDRVRVVTSTVVYHHPEHKKEPFDLKGMEGEILEIITHWEGRPVSANFPLLVKFDKKFRAHFKEHELEVIEPAE</sequence>
<evidence type="ECO:0000256" key="3">
    <source>
        <dbReference type="ARBA" id="ARBA00034474"/>
    </source>
</evidence>
<dbReference type="eggNOG" id="ENOG5032ZFB">
    <property type="taxonomic scope" value="Bacteria"/>
</dbReference>
<evidence type="ECO:0000259" key="5">
    <source>
        <dbReference type="Pfam" id="PF02941"/>
    </source>
</evidence>
<reference evidence="7" key="1">
    <citation type="journal article" date="2011" name="MBio">
        <title>Novel metabolic attributes of the genus Cyanothece, comprising a group of unicellular nitrogen-fixing Cyanobacteria.</title>
        <authorList>
            <person name="Bandyopadhyay A."/>
            <person name="Elvitigala T."/>
            <person name="Welsh E."/>
            <person name="Stockel J."/>
            <person name="Liberton M."/>
            <person name="Min H."/>
            <person name="Sherman L.A."/>
            <person name="Pakrasi H.B."/>
        </authorList>
    </citation>
    <scope>NUCLEOTIDE SEQUENCE [LARGE SCALE GENOMIC DNA]</scope>
    <source>
        <strain evidence="7">PCC 8801</strain>
    </source>
</reference>
<keyword evidence="7" id="KW-1185">Reference proteome</keyword>
<evidence type="ECO:0000256" key="4">
    <source>
        <dbReference type="ARBA" id="ARBA00034490"/>
    </source>
</evidence>
<dbReference type="PANTHER" id="PTHR46937:SF4">
    <property type="entry name" value="FERREDOXIN-THIOREDOXIN REDUCTASE SUBUNIT A1, CHLOROPLASTIC"/>
    <property type="match status" value="1"/>
</dbReference>
<evidence type="ECO:0000256" key="2">
    <source>
        <dbReference type="ARBA" id="ARBA00026011"/>
    </source>
</evidence>
<comment type="function">
    <text evidence="3">Variable subunit of the ferredoxin-thioredoxin reductase (FTR), which catalyzes the two-electron reduction of thioredoxins by the electrons provided by reduced ferredoxin.</text>
</comment>
<comment type="similarity">
    <text evidence="4">Belongs to the ferredoxin thioredoxin reductase alpha subunit family.</text>
</comment>
<dbReference type="OrthoDB" id="462709at2"/>
<dbReference type="Pfam" id="PF02941">
    <property type="entry name" value="FeThRed_A"/>
    <property type="match status" value="1"/>
</dbReference>
<dbReference type="Gene3D" id="2.30.30.50">
    <property type="match status" value="1"/>
</dbReference>
<gene>
    <name evidence="6" type="ordered locus">PCC8801_0997</name>
</gene>
<dbReference type="AlphaFoldDB" id="B7K0T2"/>
<evidence type="ECO:0000313" key="7">
    <source>
        <dbReference type="Proteomes" id="UP000008204"/>
    </source>
</evidence>
<dbReference type="InterPro" id="IPR004207">
    <property type="entry name" value="Fd_thioredoxin_Rdtase_alpha"/>
</dbReference>
<evidence type="ECO:0000256" key="1">
    <source>
        <dbReference type="ARBA" id="ARBA00023002"/>
    </source>
</evidence>
<keyword evidence="1" id="KW-0560">Oxidoreductase</keyword>
<dbReference type="EMBL" id="CP001287">
    <property type="protein sequence ID" value="ACK65073.1"/>
    <property type="molecule type" value="Genomic_DNA"/>
</dbReference>
<dbReference type="HOGENOM" id="CLU_171349_0_0_3"/>
<accession>B7K0T2</accession>
<dbReference type="STRING" id="41431.PCC8801_0997"/>
<dbReference type="GO" id="GO:0016491">
    <property type="term" value="F:oxidoreductase activity"/>
    <property type="evidence" value="ECO:0007669"/>
    <property type="project" value="UniProtKB-KW"/>
</dbReference>
<dbReference type="RefSeq" id="WP_012594348.1">
    <property type="nucleotide sequence ID" value="NC_011726.1"/>
</dbReference>
<dbReference type="KEGG" id="cyp:PCC8801_0997"/>
<dbReference type="SUPFAM" id="SSF50090">
    <property type="entry name" value="Electron transport accessory proteins"/>
    <property type="match status" value="1"/>
</dbReference>
<name>B7K0T2_RIPO1</name>